<keyword evidence="4" id="KW-0808">Transferase</keyword>
<dbReference type="GO" id="GO:0019344">
    <property type="term" value="P:cysteine biosynthetic process"/>
    <property type="evidence" value="ECO:0007669"/>
    <property type="project" value="UniProtKB-KW"/>
</dbReference>
<protein>
    <submittedName>
        <fullName evidence="8">Tryptophan synthase beta subunit-like PLP-dependent enzyme</fullName>
    </submittedName>
</protein>
<evidence type="ECO:0000313" key="9">
    <source>
        <dbReference type="Proteomes" id="UP000237105"/>
    </source>
</evidence>
<dbReference type="InterPro" id="IPR036052">
    <property type="entry name" value="TrpB-like_PALP_sf"/>
</dbReference>
<dbReference type="InterPro" id="IPR050214">
    <property type="entry name" value="Cys_Synth/Cystath_Beta-Synth"/>
</dbReference>
<comment type="similarity">
    <text evidence="2">Belongs to the cysteine synthase/cystathionine beta-synthase family.</text>
</comment>
<dbReference type="OrthoDB" id="10259545at2759"/>
<accession>A0A2P5DKV2</accession>
<sequence>MRRIAYSMIRDAEDKGLITPGKTVLVEPTSGNTGIGLAFIAAVKGYKVKVTTQSSQIIEKRIVLRAFGAEVYLTDPDKGAQGVVDKALELLNDTPNSYMLQQYENPANPKVQVYTTMEK</sequence>
<comment type="cofactor">
    <cofactor evidence="1">
        <name>pyridoxal 5'-phosphate</name>
        <dbReference type="ChEBI" id="CHEBI:597326"/>
    </cofactor>
</comment>
<dbReference type="InterPro" id="IPR001926">
    <property type="entry name" value="TrpB-like_PALP"/>
</dbReference>
<dbReference type="AlphaFoldDB" id="A0A2P5DKV2"/>
<dbReference type="STRING" id="3476.A0A2P5DKV2"/>
<comment type="caution">
    <text evidence="8">The sequence shown here is derived from an EMBL/GenBank/DDBJ whole genome shotgun (WGS) entry which is preliminary data.</text>
</comment>
<evidence type="ECO:0000256" key="6">
    <source>
        <dbReference type="ARBA" id="ARBA00023192"/>
    </source>
</evidence>
<dbReference type="Gene3D" id="3.40.50.1100">
    <property type="match status" value="2"/>
</dbReference>
<dbReference type="Pfam" id="PF00291">
    <property type="entry name" value="PALP"/>
    <property type="match status" value="1"/>
</dbReference>
<evidence type="ECO:0000259" key="7">
    <source>
        <dbReference type="Pfam" id="PF00291"/>
    </source>
</evidence>
<organism evidence="8 9">
    <name type="scientific">Parasponia andersonii</name>
    <name type="common">Sponia andersonii</name>
    <dbReference type="NCBI Taxonomy" id="3476"/>
    <lineage>
        <taxon>Eukaryota</taxon>
        <taxon>Viridiplantae</taxon>
        <taxon>Streptophyta</taxon>
        <taxon>Embryophyta</taxon>
        <taxon>Tracheophyta</taxon>
        <taxon>Spermatophyta</taxon>
        <taxon>Magnoliopsida</taxon>
        <taxon>eudicotyledons</taxon>
        <taxon>Gunneridae</taxon>
        <taxon>Pentapetalae</taxon>
        <taxon>rosids</taxon>
        <taxon>fabids</taxon>
        <taxon>Rosales</taxon>
        <taxon>Cannabaceae</taxon>
        <taxon>Parasponia</taxon>
    </lineage>
</organism>
<keyword evidence="6" id="KW-0198">Cysteine biosynthesis</keyword>
<keyword evidence="5" id="KW-0663">Pyridoxal phosphate</keyword>
<dbReference type="Proteomes" id="UP000237105">
    <property type="component" value="Unassembled WGS sequence"/>
</dbReference>
<evidence type="ECO:0000256" key="5">
    <source>
        <dbReference type="ARBA" id="ARBA00022898"/>
    </source>
</evidence>
<feature type="domain" description="Tryptophan synthase beta chain-like PALP" evidence="7">
    <location>
        <begin position="3"/>
        <end position="116"/>
    </location>
</feature>
<evidence type="ECO:0000256" key="4">
    <source>
        <dbReference type="ARBA" id="ARBA00022679"/>
    </source>
</evidence>
<dbReference type="GO" id="GO:0016740">
    <property type="term" value="F:transferase activity"/>
    <property type="evidence" value="ECO:0007669"/>
    <property type="project" value="UniProtKB-KW"/>
</dbReference>
<reference evidence="9" key="1">
    <citation type="submission" date="2016-06" db="EMBL/GenBank/DDBJ databases">
        <title>Parallel loss of symbiosis genes in relatives of nitrogen-fixing non-legume Parasponia.</title>
        <authorList>
            <person name="Van Velzen R."/>
            <person name="Holmer R."/>
            <person name="Bu F."/>
            <person name="Rutten L."/>
            <person name="Van Zeijl A."/>
            <person name="Liu W."/>
            <person name="Santuari L."/>
            <person name="Cao Q."/>
            <person name="Sharma T."/>
            <person name="Shen D."/>
            <person name="Roswanjaya Y."/>
            <person name="Wardhani T."/>
            <person name="Kalhor M.S."/>
            <person name="Jansen J."/>
            <person name="Van den Hoogen J."/>
            <person name="Gungor B."/>
            <person name="Hartog M."/>
            <person name="Hontelez J."/>
            <person name="Verver J."/>
            <person name="Yang W.-C."/>
            <person name="Schijlen E."/>
            <person name="Repin R."/>
            <person name="Schilthuizen M."/>
            <person name="Schranz E."/>
            <person name="Heidstra R."/>
            <person name="Miyata K."/>
            <person name="Fedorova E."/>
            <person name="Kohlen W."/>
            <person name="Bisseling T."/>
            <person name="Smit S."/>
            <person name="Geurts R."/>
        </authorList>
    </citation>
    <scope>NUCLEOTIDE SEQUENCE [LARGE SCALE GENOMIC DNA]</scope>
    <source>
        <strain evidence="9">cv. WU1-14</strain>
    </source>
</reference>
<name>A0A2P5DKV2_PARAD</name>
<dbReference type="EMBL" id="JXTB01000031">
    <property type="protein sequence ID" value="PON73916.1"/>
    <property type="molecule type" value="Genomic_DNA"/>
</dbReference>
<dbReference type="SUPFAM" id="SSF53686">
    <property type="entry name" value="Tryptophan synthase beta subunit-like PLP-dependent enzymes"/>
    <property type="match status" value="1"/>
</dbReference>
<gene>
    <name evidence="8" type="ORF">PanWU01x14_054660</name>
</gene>
<dbReference type="PANTHER" id="PTHR10314">
    <property type="entry name" value="CYSTATHIONINE BETA-SYNTHASE"/>
    <property type="match status" value="1"/>
</dbReference>
<evidence type="ECO:0000313" key="8">
    <source>
        <dbReference type="EMBL" id="PON73916.1"/>
    </source>
</evidence>
<keyword evidence="9" id="KW-1185">Reference proteome</keyword>
<evidence type="ECO:0000256" key="3">
    <source>
        <dbReference type="ARBA" id="ARBA00022605"/>
    </source>
</evidence>
<evidence type="ECO:0000256" key="1">
    <source>
        <dbReference type="ARBA" id="ARBA00001933"/>
    </source>
</evidence>
<evidence type="ECO:0000256" key="2">
    <source>
        <dbReference type="ARBA" id="ARBA00007103"/>
    </source>
</evidence>
<dbReference type="FunFam" id="3.40.50.1100:FF:000002">
    <property type="entry name" value="Cysteine synthase"/>
    <property type="match status" value="1"/>
</dbReference>
<keyword evidence="3" id="KW-0028">Amino-acid biosynthesis</keyword>
<proteinExistence type="inferred from homology"/>